<evidence type="ECO:0000256" key="1">
    <source>
        <dbReference type="SAM" id="SignalP"/>
    </source>
</evidence>
<keyword evidence="1" id="KW-0732">Signal</keyword>
<dbReference type="Proteomes" id="UP000031623">
    <property type="component" value="Chromosome"/>
</dbReference>
<name>A0A090BUX9_9GAMM</name>
<dbReference type="SUPFAM" id="SSF52058">
    <property type="entry name" value="L domain-like"/>
    <property type="match status" value="1"/>
</dbReference>
<dbReference type="EMBL" id="AP014633">
    <property type="protein sequence ID" value="BAP55886.1"/>
    <property type="molecule type" value="Genomic_DNA"/>
</dbReference>
<dbReference type="AlphaFoldDB" id="A0A090BUX9"/>
<dbReference type="InterPro" id="IPR032675">
    <property type="entry name" value="LRR_dom_sf"/>
</dbReference>
<evidence type="ECO:0000313" key="4">
    <source>
        <dbReference type="Proteomes" id="UP000031623"/>
    </source>
</evidence>
<proteinExistence type="predicted"/>
<dbReference type="HOGENOM" id="CLU_2157221_0_0_6"/>
<dbReference type="Gene3D" id="3.80.10.10">
    <property type="entry name" value="Ribonuclease Inhibitor"/>
    <property type="match status" value="1"/>
</dbReference>
<organism evidence="3 4">
    <name type="scientific">Thioploca ingrica</name>
    <dbReference type="NCBI Taxonomy" id="40754"/>
    <lineage>
        <taxon>Bacteria</taxon>
        <taxon>Pseudomonadati</taxon>
        <taxon>Pseudomonadota</taxon>
        <taxon>Gammaproteobacteria</taxon>
        <taxon>Thiotrichales</taxon>
        <taxon>Thiotrichaceae</taxon>
        <taxon>Thioploca</taxon>
    </lineage>
</organism>
<sequence>MSNTRYLISNGVGKLIGLTLLLTQLHLAQAATDCSMVTQIPLVECEALIDFYNSTNGSNWINNFGWNVTNTPCQWKGVTCSGGRVTELSLDTNQLIGTIPASLGNLSELVV</sequence>
<dbReference type="KEGG" id="tig:THII_1589"/>
<evidence type="ECO:0000259" key="2">
    <source>
        <dbReference type="Pfam" id="PF08263"/>
    </source>
</evidence>
<accession>A0A090BUX9</accession>
<dbReference type="InterPro" id="IPR050994">
    <property type="entry name" value="At_inactive_RLKs"/>
</dbReference>
<gene>
    <name evidence="3" type="ORF">THII_1589</name>
</gene>
<dbReference type="OrthoDB" id="8440781at2"/>
<protein>
    <submittedName>
        <fullName evidence="3">Leucine-rich repeat-containing protein</fullName>
    </submittedName>
</protein>
<evidence type="ECO:0000313" key="3">
    <source>
        <dbReference type="EMBL" id="BAP55886.1"/>
    </source>
</evidence>
<feature type="domain" description="Leucine-rich repeat-containing N-terminal plant-type" evidence="2">
    <location>
        <begin position="46"/>
        <end position="81"/>
    </location>
</feature>
<reference evidence="3 4" key="1">
    <citation type="journal article" date="2014" name="ISME J.">
        <title>Ecophysiology of Thioploca ingrica as revealed by the complete genome sequence supplemented with proteomic evidence.</title>
        <authorList>
            <person name="Kojima H."/>
            <person name="Ogura Y."/>
            <person name="Yamamoto N."/>
            <person name="Togashi T."/>
            <person name="Mori H."/>
            <person name="Watanabe T."/>
            <person name="Nemoto F."/>
            <person name="Kurokawa K."/>
            <person name="Hayashi T."/>
            <person name="Fukui M."/>
        </authorList>
    </citation>
    <scope>NUCLEOTIDE SEQUENCE [LARGE SCALE GENOMIC DNA]</scope>
</reference>
<feature type="chain" id="PRO_5001853310" evidence="1">
    <location>
        <begin position="31"/>
        <end position="111"/>
    </location>
</feature>
<dbReference type="PANTHER" id="PTHR48010">
    <property type="entry name" value="OS05G0588300 PROTEIN"/>
    <property type="match status" value="1"/>
</dbReference>
<dbReference type="InterPro" id="IPR013210">
    <property type="entry name" value="LRR_N_plant-typ"/>
</dbReference>
<keyword evidence="4" id="KW-1185">Reference proteome</keyword>
<feature type="signal peptide" evidence="1">
    <location>
        <begin position="1"/>
        <end position="30"/>
    </location>
</feature>
<dbReference type="STRING" id="40754.THII_1589"/>
<dbReference type="PANTHER" id="PTHR48010:SF58">
    <property type="entry name" value="RECEPTOR PROTEIN KINASE-LIKE PROTEIN ZAR1"/>
    <property type="match status" value="1"/>
</dbReference>
<dbReference type="Pfam" id="PF08263">
    <property type="entry name" value="LRRNT_2"/>
    <property type="match status" value="1"/>
</dbReference>